<name>A0A173MDS1_9BACT</name>
<dbReference type="STRING" id="477680.SAMN05421788_108186"/>
<dbReference type="RefSeq" id="WP_076381208.1">
    <property type="nucleotide sequence ID" value="NZ_AP017422.1"/>
</dbReference>
<evidence type="ECO:0000259" key="5">
    <source>
        <dbReference type="PROSITE" id="PS50977"/>
    </source>
</evidence>
<protein>
    <submittedName>
        <fullName evidence="6">Transcriptional regulator, TetR family</fullName>
    </submittedName>
</protein>
<evidence type="ECO:0000256" key="1">
    <source>
        <dbReference type="ARBA" id="ARBA00023015"/>
    </source>
</evidence>
<accession>A0A173MDS1</accession>
<dbReference type="PROSITE" id="PS50977">
    <property type="entry name" value="HTH_TETR_2"/>
    <property type="match status" value="1"/>
</dbReference>
<dbReference type="PANTHER" id="PTHR47506">
    <property type="entry name" value="TRANSCRIPTIONAL REGULATORY PROTEIN"/>
    <property type="match status" value="1"/>
</dbReference>
<feature type="domain" description="HTH tetR-type" evidence="5">
    <location>
        <begin position="6"/>
        <end position="66"/>
    </location>
</feature>
<dbReference type="InterPro" id="IPR036271">
    <property type="entry name" value="Tet_transcr_reg_TetR-rel_C_sf"/>
</dbReference>
<gene>
    <name evidence="6" type="ORF">SAMN05421788_108186</name>
</gene>
<evidence type="ECO:0000256" key="3">
    <source>
        <dbReference type="ARBA" id="ARBA00023163"/>
    </source>
</evidence>
<organism evidence="6 7">
    <name type="scientific">Filimonas lacunae</name>
    <dbReference type="NCBI Taxonomy" id="477680"/>
    <lineage>
        <taxon>Bacteria</taxon>
        <taxon>Pseudomonadati</taxon>
        <taxon>Bacteroidota</taxon>
        <taxon>Chitinophagia</taxon>
        <taxon>Chitinophagales</taxon>
        <taxon>Chitinophagaceae</taxon>
        <taxon>Filimonas</taxon>
    </lineage>
</organism>
<dbReference type="GO" id="GO:0003677">
    <property type="term" value="F:DNA binding"/>
    <property type="evidence" value="ECO:0007669"/>
    <property type="project" value="UniProtKB-UniRule"/>
</dbReference>
<dbReference type="InterPro" id="IPR011075">
    <property type="entry name" value="TetR_C"/>
</dbReference>
<feature type="DNA-binding region" description="H-T-H motif" evidence="4">
    <location>
        <begin position="29"/>
        <end position="48"/>
    </location>
</feature>
<dbReference type="OrthoDB" id="9795242at2"/>
<evidence type="ECO:0000313" key="6">
    <source>
        <dbReference type="EMBL" id="SIT28977.1"/>
    </source>
</evidence>
<dbReference type="SUPFAM" id="SSF48498">
    <property type="entry name" value="Tetracyclin repressor-like, C-terminal domain"/>
    <property type="match status" value="1"/>
</dbReference>
<dbReference type="AlphaFoldDB" id="A0A173MDS1"/>
<dbReference type="KEGG" id="fln:FLA_1678"/>
<dbReference type="Pfam" id="PF16925">
    <property type="entry name" value="TetR_C_13"/>
    <property type="match status" value="1"/>
</dbReference>
<dbReference type="Gene3D" id="1.10.10.60">
    <property type="entry name" value="Homeodomain-like"/>
    <property type="match status" value="1"/>
</dbReference>
<dbReference type="Pfam" id="PF00440">
    <property type="entry name" value="TetR_N"/>
    <property type="match status" value="1"/>
</dbReference>
<dbReference type="PANTHER" id="PTHR47506:SF1">
    <property type="entry name" value="HTH-TYPE TRANSCRIPTIONAL REGULATOR YJDC"/>
    <property type="match status" value="1"/>
</dbReference>
<evidence type="ECO:0000313" key="7">
    <source>
        <dbReference type="Proteomes" id="UP000186917"/>
    </source>
</evidence>
<keyword evidence="1" id="KW-0805">Transcription regulation</keyword>
<evidence type="ECO:0000256" key="2">
    <source>
        <dbReference type="ARBA" id="ARBA00023125"/>
    </source>
</evidence>
<reference evidence="7" key="1">
    <citation type="submission" date="2017-01" db="EMBL/GenBank/DDBJ databases">
        <authorList>
            <person name="Varghese N."/>
            <person name="Submissions S."/>
        </authorList>
    </citation>
    <scope>NUCLEOTIDE SEQUENCE [LARGE SCALE GENOMIC DNA]</scope>
    <source>
        <strain evidence="7">DSM 21054</strain>
    </source>
</reference>
<keyword evidence="2 4" id="KW-0238">DNA-binding</keyword>
<dbReference type="SUPFAM" id="SSF46689">
    <property type="entry name" value="Homeodomain-like"/>
    <property type="match status" value="1"/>
</dbReference>
<dbReference type="Gene3D" id="1.10.357.10">
    <property type="entry name" value="Tetracycline Repressor, domain 2"/>
    <property type="match status" value="1"/>
</dbReference>
<dbReference type="Proteomes" id="UP000186917">
    <property type="component" value="Unassembled WGS sequence"/>
</dbReference>
<sequence length="193" mass="21241">MARSKAFDENEVLDKAVNLFWSKGYNGTSAQDLVDSLGLSRSSLYDTFSDKRTLFIKALQHYRTKMGGAALQMIKQSDNPAQTIKELFKMVINDSCNPEIPKGCFIINSMVELAPSDPEVAAIVNGNAQDMEDAFYQAVKKGQESGQFSTKSNPRAVARLLFNTLSGMRVAARSGMDKKSLDDIVKSQLTLLS</sequence>
<dbReference type="EMBL" id="FTOR01000008">
    <property type="protein sequence ID" value="SIT28977.1"/>
    <property type="molecule type" value="Genomic_DNA"/>
</dbReference>
<dbReference type="PRINTS" id="PR00455">
    <property type="entry name" value="HTHTETR"/>
</dbReference>
<keyword evidence="3" id="KW-0804">Transcription</keyword>
<evidence type="ECO:0000256" key="4">
    <source>
        <dbReference type="PROSITE-ProRule" id="PRU00335"/>
    </source>
</evidence>
<dbReference type="InterPro" id="IPR001647">
    <property type="entry name" value="HTH_TetR"/>
</dbReference>
<keyword evidence="7" id="KW-1185">Reference proteome</keyword>
<proteinExistence type="predicted"/>
<dbReference type="InterPro" id="IPR009057">
    <property type="entry name" value="Homeodomain-like_sf"/>
</dbReference>